<keyword evidence="2" id="KW-1185">Reference proteome</keyword>
<organism evidence="1 2">
    <name type="scientific">Microbacterium rhizosphaerae</name>
    <dbReference type="NCBI Taxonomy" id="1678237"/>
    <lineage>
        <taxon>Bacteria</taxon>
        <taxon>Bacillati</taxon>
        <taxon>Actinomycetota</taxon>
        <taxon>Actinomycetes</taxon>
        <taxon>Micrococcales</taxon>
        <taxon>Microbacteriaceae</taxon>
        <taxon>Microbacterium</taxon>
    </lineage>
</organism>
<dbReference type="RefSeq" id="WP_320941113.1">
    <property type="nucleotide sequence ID" value="NZ_BAABEU010000006.1"/>
</dbReference>
<protein>
    <recommendedName>
        <fullName evidence="3">Terminase</fullName>
    </recommendedName>
</protein>
<evidence type="ECO:0008006" key="3">
    <source>
        <dbReference type="Google" id="ProtNLM"/>
    </source>
</evidence>
<name>A0ABZ0SIK5_9MICO</name>
<reference evidence="1 2" key="1">
    <citation type="submission" date="2023-11" db="EMBL/GenBank/DDBJ databases">
        <title>Genome sequence of Microbacterium rhizosphaerae KACC 19337.</title>
        <authorList>
            <person name="Choi H."/>
            <person name="Kim S."/>
            <person name="Kim Y."/>
            <person name="Kwon S.-W."/>
            <person name="Heo J."/>
        </authorList>
    </citation>
    <scope>NUCLEOTIDE SEQUENCE [LARGE SCALE GENOMIC DNA]</scope>
    <source>
        <strain evidence="1 2">KACC 19337</strain>
    </source>
</reference>
<evidence type="ECO:0000313" key="2">
    <source>
        <dbReference type="Proteomes" id="UP001323798"/>
    </source>
</evidence>
<dbReference type="EMBL" id="CP139368">
    <property type="protein sequence ID" value="WPR88393.1"/>
    <property type="molecule type" value="Genomic_DNA"/>
</dbReference>
<evidence type="ECO:0000313" key="1">
    <source>
        <dbReference type="EMBL" id="WPR88393.1"/>
    </source>
</evidence>
<proteinExistence type="predicted"/>
<sequence>MSDTKPIATPRTLGAAGKALHRAIARQWAELDLIPDAREAALLLQAARESDVLAALDTEVDAAISAGKVTVTGAQGQPVEHPAIGAARRSRTTIQTLLRSLSFDVPADAEGSIVGLPAPHALTPAEMGRKGGLSRSRKTWTA</sequence>
<gene>
    <name evidence="1" type="ORF">SM116_11450</name>
</gene>
<accession>A0ABZ0SIK5</accession>
<dbReference type="Proteomes" id="UP001323798">
    <property type="component" value="Chromosome"/>
</dbReference>